<keyword evidence="3" id="KW-1185">Reference proteome</keyword>
<reference evidence="2" key="1">
    <citation type="submission" date="2022-03" db="EMBL/GenBank/DDBJ databases">
        <title>Complete genome sequence of Caldinitratiruptor microaerophilus.</title>
        <authorList>
            <person name="Mukaiyama R."/>
            <person name="Nishiyama T."/>
            <person name="Ueda K."/>
        </authorList>
    </citation>
    <scope>NUCLEOTIDE SEQUENCE</scope>
    <source>
        <strain evidence="2">JCM 16183</strain>
    </source>
</reference>
<dbReference type="KEGG" id="cmic:caldi_08670"/>
<accession>A0AA35CIL8</accession>
<organism evidence="2 3">
    <name type="scientific">Caldinitratiruptor microaerophilus</name>
    <dbReference type="NCBI Taxonomy" id="671077"/>
    <lineage>
        <taxon>Bacteria</taxon>
        <taxon>Bacillati</taxon>
        <taxon>Bacillota</taxon>
        <taxon>Clostridia</taxon>
        <taxon>Eubacteriales</taxon>
        <taxon>Symbiobacteriaceae</taxon>
        <taxon>Caldinitratiruptor</taxon>
    </lineage>
</organism>
<dbReference type="RefSeq" id="WP_264843876.1">
    <property type="nucleotide sequence ID" value="NZ_AP025628.1"/>
</dbReference>
<evidence type="ECO:0000313" key="3">
    <source>
        <dbReference type="Proteomes" id="UP001163687"/>
    </source>
</evidence>
<gene>
    <name evidence="2" type="ORF">caldi_08670</name>
</gene>
<feature type="region of interest" description="Disordered" evidence="1">
    <location>
        <begin position="1"/>
        <end position="27"/>
    </location>
</feature>
<sequence length="146" mass="15567">MTQPARPLPPQRAGSPPAPAPVAIPPLSARDRASISARLRRELRSVQRDLARAHHALIRRHDLDGALAVMAVVQQRLARLAQEPPAARVLATAVDRAHGHVEFAVRRAQARDVDGAVRGITLAAGALQRALDTALAQRQQAGGPEP</sequence>
<feature type="compositionally biased region" description="Pro residues" evidence="1">
    <location>
        <begin position="1"/>
        <end position="24"/>
    </location>
</feature>
<dbReference type="EMBL" id="AP025628">
    <property type="protein sequence ID" value="BDG59777.1"/>
    <property type="molecule type" value="Genomic_DNA"/>
</dbReference>
<evidence type="ECO:0000313" key="2">
    <source>
        <dbReference type="EMBL" id="BDG59777.1"/>
    </source>
</evidence>
<protein>
    <submittedName>
        <fullName evidence="2">Uncharacterized protein</fullName>
    </submittedName>
</protein>
<name>A0AA35CIL8_9FIRM</name>
<dbReference type="Proteomes" id="UP001163687">
    <property type="component" value="Chromosome"/>
</dbReference>
<proteinExistence type="predicted"/>
<evidence type="ECO:0000256" key="1">
    <source>
        <dbReference type="SAM" id="MobiDB-lite"/>
    </source>
</evidence>
<dbReference type="AlphaFoldDB" id="A0AA35CIL8"/>